<dbReference type="AlphaFoldDB" id="A0A850CGI0"/>
<evidence type="ECO:0000313" key="1">
    <source>
        <dbReference type="EMBL" id="NUQ91199.1"/>
    </source>
</evidence>
<reference evidence="1 2" key="1">
    <citation type="submission" date="2020-05" db="EMBL/GenBank/DDBJ databases">
        <title>DNA-SIP metagenomic assembled genomes.</title>
        <authorList>
            <person name="Yu J."/>
        </authorList>
    </citation>
    <scope>NUCLEOTIDE SEQUENCE [LARGE SCALE GENOMIC DNA]</scope>
    <source>
        <strain evidence="1">Bin5.27</strain>
    </source>
</reference>
<sequence length="142" mass="15720">MVEKFEAGSEQWIGALREVVEDALKGVDVTGVRVAFYEEYLNPPAHLLADGQTTLTWRVEISEKAIEVGPGRIADPMFGLEADYEGVLRLARVHSADPALPEIVRDLETQGRLRRFGDQSKLPPQIAAALVTVHDEIAKRTE</sequence>
<accession>A0A850CGI0</accession>
<dbReference type="EMBL" id="JABFXE010000927">
    <property type="protein sequence ID" value="NUQ91199.1"/>
    <property type="molecule type" value="Genomic_DNA"/>
</dbReference>
<dbReference type="Proteomes" id="UP000574690">
    <property type="component" value="Unassembled WGS sequence"/>
</dbReference>
<proteinExistence type="predicted"/>
<gene>
    <name evidence="1" type="ORF">HOQ43_22375</name>
</gene>
<name>A0A850CGI0_9ACTN</name>
<organism evidence="1 2">
    <name type="scientific">Glycomyces artemisiae</name>
    <dbReference type="NCBI Taxonomy" id="1076443"/>
    <lineage>
        <taxon>Bacteria</taxon>
        <taxon>Bacillati</taxon>
        <taxon>Actinomycetota</taxon>
        <taxon>Actinomycetes</taxon>
        <taxon>Glycomycetales</taxon>
        <taxon>Glycomycetaceae</taxon>
        <taxon>Glycomyces</taxon>
    </lineage>
</organism>
<comment type="caution">
    <text evidence="1">The sequence shown here is derived from an EMBL/GenBank/DDBJ whole genome shotgun (WGS) entry which is preliminary data.</text>
</comment>
<protein>
    <submittedName>
        <fullName evidence="1">Uncharacterized protein</fullName>
    </submittedName>
</protein>
<evidence type="ECO:0000313" key="2">
    <source>
        <dbReference type="Proteomes" id="UP000574690"/>
    </source>
</evidence>